<keyword evidence="5" id="KW-1185">Reference proteome</keyword>
<keyword evidence="1" id="KW-0732">Signal</keyword>
<dbReference type="SMART" id="SM00700">
    <property type="entry name" value="JHBP"/>
    <property type="match status" value="1"/>
</dbReference>
<feature type="non-terminal residue" evidence="4">
    <location>
        <position position="1"/>
    </location>
</feature>
<dbReference type="PANTHER" id="PTHR11008:SF14">
    <property type="entry name" value="CIRCADIAN CLOCK-CONTROLLED PROTEIN-LIKE PROTEIN"/>
    <property type="match status" value="1"/>
</dbReference>
<name>A0AAV8W2Q7_9CUCU</name>
<accession>A0AAV8W2Q7</accession>
<dbReference type="PANTHER" id="PTHR11008">
    <property type="entry name" value="PROTEIN TAKEOUT-LIKE PROTEIN"/>
    <property type="match status" value="1"/>
</dbReference>
<dbReference type="InterPro" id="IPR038606">
    <property type="entry name" value="To_sf"/>
</dbReference>
<keyword evidence="2" id="KW-0090">Biological rhythms</keyword>
<dbReference type="GO" id="GO:0007623">
    <property type="term" value="P:circadian rhythm"/>
    <property type="evidence" value="ECO:0007669"/>
    <property type="project" value="UniProtKB-ARBA"/>
</dbReference>
<dbReference type="AlphaFoldDB" id="A0AAV8W2Q7"/>
<evidence type="ECO:0000256" key="1">
    <source>
        <dbReference type="ARBA" id="ARBA00022729"/>
    </source>
</evidence>
<reference evidence="4 5" key="1">
    <citation type="journal article" date="2023" name="Insect Mol. Biol.">
        <title>Genome sequencing provides insights into the evolution of gene families encoding plant cell wall-degrading enzymes in longhorned beetles.</title>
        <authorList>
            <person name="Shin N.R."/>
            <person name="Okamura Y."/>
            <person name="Kirsch R."/>
            <person name="Pauchet Y."/>
        </authorList>
    </citation>
    <scope>NUCLEOTIDE SEQUENCE [LARGE SCALE GENOMIC DNA]</scope>
    <source>
        <strain evidence="4">EAD_L_NR</strain>
    </source>
</reference>
<dbReference type="GO" id="GO:0005615">
    <property type="term" value="C:extracellular space"/>
    <property type="evidence" value="ECO:0007669"/>
    <property type="project" value="TreeGrafter"/>
</dbReference>
<protein>
    <recommendedName>
        <fullName evidence="6">Hemolymph juvenile hormone binding protein</fullName>
    </recommendedName>
</protein>
<evidence type="ECO:0000256" key="2">
    <source>
        <dbReference type="ARBA" id="ARBA00023108"/>
    </source>
</evidence>
<sequence length="227" mass="25648">EYLRPYRCYKSDPEFSKCVLNGFENSRDYVNKGIPELSLPALDPFELPLMTVNRTVNELVSINAVCRNIRVIGGSSAIIDDLKADPIKHTGEIRVTVPWLNLVMDYDVLGQLLVIPLKSSGHFEGNFTNTQMHVKGSLKKYKRDGEEYFKVNKVDSKITVGDGRIQLTAEDPDRQLEADLITFFFNENPRRVMDAVNPIFIDSTNDLIRAVSDQILSTLPASEWLPA</sequence>
<organism evidence="4 5">
    <name type="scientific">Exocentrus adspersus</name>
    <dbReference type="NCBI Taxonomy" id="1586481"/>
    <lineage>
        <taxon>Eukaryota</taxon>
        <taxon>Metazoa</taxon>
        <taxon>Ecdysozoa</taxon>
        <taxon>Arthropoda</taxon>
        <taxon>Hexapoda</taxon>
        <taxon>Insecta</taxon>
        <taxon>Pterygota</taxon>
        <taxon>Neoptera</taxon>
        <taxon>Endopterygota</taxon>
        <taxon>Coleoptera</taxon>
        <taxon>Polyphaga</taxon>
        <taxon>Cucujiformia</taxon>
        <taxon>Chrysomeloidea</taxon>
        <taxon>Cerambycidae</taxon>
        <taxon>Lamiinae</taxon>
        <taxon>Acanthocinini</taxon>
        <taxon>Exocentrus</taxon>
    </lineage>
</organism>
<evidence type="ECO:0000313" key="5">
    <source>
        <dbReference type="Proteomes" id="UP001159042"/>
    </source>
</evidence>
<comment type="similarity">
    <text evidence="3">Belongs to the TO family.</text>
</comment>
<dbReference type="FunFam" id="3.15.10.30:FF:000001">
    <property type="entry name" value="Takeout-like protein 1"/>
    <property type="match status" value="1"/>
</dbReference>
<proteinExistence type="inferred from homology"/>
<dbReference type="Proteomes" id="UP001159042">
    <property type="component" value="Unassembled WGS sequence"/>
</dbReference>
<dbReference type="EMBL" id="JANEYG010000013">
    <property type="protein sequence ID" value="KAJ8920773.1"/>
    <property type="molecule type" value="Genomic_DNA"/>
</dbReference>
<evidence type="ECO:0008006" key="6">
    <source>
        <dbReference type="Google" id="ProtNLM"/>
    </source>
</evidence>
<dbReference type="Pfam" id="PF06585">
    <property type="entry name" value="JHBP"/>
    <property type="match status" value="1"/>
</dbReference>
<dbReference type="InterPro" id="IPR010562">
    <property type="entry name" value="Haemolymph_juvenile_hormone-bd"/>
</dbReference>
<comment type="caution">
    <text evidence="4">The sequence shown here is derived from an EMBL/GenBank/DDBJ whole genome shotgun (WGS) entry which is preliminary data.</text>
</comment>
<evidence type="ECO:0000313" key="4">
    <source>
        <dbReference type="EMBL" id="KAJ8920773.1"/>
    </source>
</evidence>
<dbReference type="Gene3D" id="3.15.10.30">
    <property type="entry name" value="Haemolymph juvenile hormone binding protein"/>
    <property type="match status" value="1"/>
</dbReference>
<evidence type="ECO:0000256" key="3">
    <source>
        <dbReference type="ARBA" id="ARBA00060902"/>
    </source>
</evidence>
<gene>
    <name evidence="4" type="ORF">NQ315_004914</name>
</gene>